<evidence type="ECO:0000313" key="3">
    <source>
        <dbReference type="Proteomes" id="UP000331127"/>
    </source>
</evidence>
<dbReference type="Pfam" id="PF20271">
    <property type="entry name" value="CATASP"/>
    <property type="match status" value="1"/>
</dbReference>
<proteinExistence type="predicted"/>
<dbReference type="InterPro" id="IPR046924">
    <property type="entry name" value="CATASP"/>
</dbReference>
<evidence type="ECO:0000313" key="2">
    <source>
        <dbReference type="EMBL" id="GES07709.1"/>
    </source>
</evidence>
<comment type="caution">
    <text evidence="2">The sequence shown here is derived from an EMBL/GenBank/DDBJ whole genome shotgun (WGS) entry which is preliminary data.</text>
</comment>
<accession>A0A5M3WHL2</accession>
<dbReference type="RefSeq" id="WP_155353392.1">
    <property type="nucleotide sequence ID" value="NZ_BAAAHL010000041.1"/>
</dbReference>
<protein>
    <recommendedName>
        <fullName evidence="1">CATRA-Associated Small Protein domain-containing protein</fullName>
    </recommendedName>
</protein>
<dbReference type="EMBL" id="BLAE01000007">
    <property type="protein sequence ID" value="GES07709.1"/>
    <property type="molecule type" value="Genomic_DNA"/>
</dbReference>
<keyword evidence="3" id="KW-1185">Reference proteome</keyword>
<evidence type="ECO:0000259" key="1">
    <source>
        <dbReference type="Pfam" id="PF20271"/>
    </source>
</evidence>
<reference evidence="2 3" key="1">
    <citation type="submission" date="2019-10" db="EMBL/GenBank/DDBJ databases">
        <title>Whole genome shotgun sequence of Acrocarpospora macrocephala NBRC 16266.</title>
        <authorList>
            <person name="Ichikawa N."/>
            <person name="Kimura A."/>
            <person name="Kitahashi Y."/>
            <person name="Komaki H."/>
            <person name="Oguchi A."/>
        </authorList>
    </citation>
    <scope>NUCLEOTIDE SEQUENCE [LARGE SCALE GENOMIC DNA]</scope>
    <source>
        <strain evidence="2 3">NBRC 16266</strain>
    </source>
</reference>
<dbReference type="Proteomes" id="UP000331127">
    <property type="component" value="Unassembled WGS sequence"/>
</dbReference>
<organism evidence="2 3">
    <name type="scientific">Acrocarpospora macrocephala</name>
    <dbReference type="NCBI Taxonomy" id="150177"/>
    <lineage>
        <taxon>Bacteria</taxon>
        <taxon>Bacillati</taxon>
        <taxon>Actinomycetota</taxon>
        <taxon>Actinomycetes</taxon>
        <taxon>Streptosporangiales</taxon>
        <taxon>Streptosporangiaceae</taxon>
        <taxon>Acrocarpospora</taxon>
    </lineage>
</organism>
<sequence length="115" mass="12734">MHEYGLGADDEEQPIGATQITADALDSLRDVLDWRSTPAHWAKISRIIDAMATALERNDLAGLRTATIELDLASPYRVLKVGEGDDSAPDHVHEQTVRLIHTLEPKHPEGFSEPR</sequence>
<feature type="domain" description="CATRA-Associated Small Protein" evidence="1">
    <location>
        <begin position="23"/>
        <end position="106"/>
    </location>
</feature>
<name>A0A5M3WHL2_9ACTN</name>
<dbReference type="OrthoDB" id="4306366at2"/>
<dbReference type="AlphaFoldDB" id="A0A5M3WHL2"/>
<gene>
    <name evidence="2" type="ORF">Amac_013040</name>
</gene>